<sequence>MATVARDLTSIALLIAEIPNYNGWKIYKIPAQHAGNNIDTPARFIVWLRHKYQTETVGAQQVATQRLAQEKFLPFDNPETYKTRICPLLLGVADGNTNILGLLKGHLSGELYTWMKIANPAGINAFFTELKNMWLERPPNLYRSSISDQIFQAPPITSQSTITSKEMTKPKTETQVQSQQPISRPISLQIRPQPAGASEKILEENMNRLLLWLYGEAPEFIPIQAPSLPPKPQLKKNITSNTDNSDEITKDMADMSLNMIKWLKALMLLLKPLKNLSGIAQIVLCESSSSESESEAEININISQAKKKRRNQRLEIKDAEALPLASVPISKKEKQSLKFPSQDEQAHLEKIIEKIIEKPETENSKTSADSEDDKFIDNPMEIDFVQRKEPATDVVTTKSKRLKLEIDTKEKHDHRGIATTPTKSLGIVRNISVNFAPRCTIYADFTVVKYPKPMLILPNILLDKYNYNLLALKRELRLEYNGKEFFIPVNMHKVKNNLEVNCANITPDCNDFSTLDNISQDS</sequence>
<proteinExistence type="predicted"/>
<name>A0A397VJX0_9GLOM</name>
<comment type="caution">
    <text evidence="2">The sequence shown here is derived from an EMBL/GenBank/DDBJ whole genome shotgun (WGS) entry which is preliminary data.</text>
</comment>
<accession>A0A397VJX0</accession>
<feature type="region of interest" description="Disordered" evidence="1">
    <location>
        <begin position="225"/>
        <end position="247"/>
    </location>
</feature>
<evidence type="ECO:0000313" key="3">
    <source>
        <dbReference type="Proteomes" id="UP000266673"/>
    </source>
</evidence>
<keyword evidence="3" id="KW-1185">Reference proteome</keyword>
<organism evidence="2 3">
    <name type="scientific">Gigaspora rosea</name>
    <dbReference type="NCBI Taxonomy" id="44941"/>
    <lineage>
        <taxon>Eukaryota</taxon>
        <taxon>Fungi</taxon>
        <taxon>Fungi incertae sedis</taxon>
        <taxon>Mucoromycota</taxon>
        <taxon>Glomeromycotina</taxon>
        <taxon>Glomeromycetes</taxon>
        <taxon>Diversisporales</taxon>
        <taxon>Gigasporaceae</taxon>
        <taxon>Gigaspora</taxon>
    </lineage>
</organism>
<dbReference type="Proteomes" id="UP000266673">
    <property type="component" value="Unassembled WGS sequence"/>
</dbReference>
<protein>
    <submittedName>
        <fullName evidence="2">Uncharacterized protein</fullName>
    </submittedName>
</protein>
<feature type="region of interest" description="Disordered" evidence="1">
    <location>
        <begin position="158"/>
        <end position="182"/>
    </location>
</feature>
<evidence type="ECO:0000313" key="2">
    <source>
        <dbReference type="EMBL" id="RIB20193.1"/>
    </source>
</evidence>
<feature type="compositionally biased region" description="Polar residues" evidence="1">
    <location>
        <begin position="173"/>
        <end position="182"/>
    </location>
</feature>
<evidence type="ECO:0000256" key="1">
    <source>
        <dbReference type="SAM" id="MobiDB-lite"/>
    </source>
</evidence>
<dbReference type="AlphaFoldDB" id="A0A397VJX0"/>
<dbReference type="EMBL" id="QKWP01000431">
    <property type="protein sequence ID" value="RIB20193.1"/>
    <property type="molecule type" value="Genomic_DNA"/>
</dbReference>
<gene>
    <name evidence="2" type="ORF">C2G38_2179929</name>
</gene>
<reference evidence="2 3" key="1">
    <citation type="submission" date="2018-06" db="EMBL/GenBank/DDBJ databases">
        <title>Comparative genomics reveals the genomic features of Rhizophagus irregularis, R. cerebriforme, R. diaphanum and Gigaspora rosea, and their symbiotic lifestyle signature.</title>
        <authorList>
            <person name="Morin E."/>
            <person name="San Clemente H."/>
            <person name="Chen E.C.H."/>
            <person name="De La Providencia I."/>
            <person name="Hainaut M."/>
            <person name="Kuo A."/>
            <person name="Kohler A."/>
            <person name="Murat C."/>
            <person name="Tang N."/>
            <person name="Roy S."/>
            <person name="Loubradou J."/>
            <person name="Henrissat B."/>
            <person name="Grigoriev I.V."/>
            <person name="Corradi N."/>
            <person name="Roux C."/>
            <person name="Martin F.M."/>
        </authorList>
    </citation>
    <scope>NUCLEOTIDE SEQUENCE [LARGE SCALE GENOMIC DNA]</scope>
    <source>
        <strain evidence="2 3">DAOM 194757</strain>
    </source>
</reference>
<dbReference type="OrthoDB" id="2345504at2759"/>